<sequence length="493" mass="54370">MADEQIDREKDAGDDRKESGSFNTAGTASHGRVASTTSAGESEGEEPEDRYNLVYLTMMLHGIGILIPWSSFITIAVEYYVCFKLRKLTPHGGEETPYARDFLKYLATASQGPNLLLNMLNLFLTFRGGLAARIFVCIIIVCVICAITMAFIFIDTSSWIGGFFWLTMVLVVLLNAANGVYQNSLFGIAADLPPNVTASIMIGNNLCGVFCAIVAMITRAASTTPEASAMAYFSVSLLLVTACGFSFMLLRRSAFYQYHVNKVGKEKRKGGTSKEIQDDSDKRTTEEIFDKLSDYYEVVKTGGVQLLNVWLVLFVSLAVFPAIQAEVRPRDDFIIPKEYFELITSFFSFGFFAMCGAMLSNWIQWPSPRFLVVATTLRLIFIPFFLACNYRPITRRWPVLIANEWAFIVGGALLAFTSGYFASLAMIYAPRVVAPSKSRSAGMLAAFFLVIGLCTGIGFTYLEAYVMENVGPLKPLQLGDATGDMCAAFNKTA</sequence>
<dbReference type="PANTHER" id="PTHR10332:SF80">
    <property type="entry name" value="EQUILIBRATIVE NUCLEOSIDE TRANSPORTER 2, ISOFORM A"/>
    <property type="match status" value="1"/>
</dbReference>
<feature type="transmembrane region" description="Helical" evidence="8">
    <location>
        <begin position="306"/>
        <end position="323"/>
    </location>
</feature>
<comment type="similarity">
    <text evidence="2">Belongs to the SLC29A/ENT transporter (TC 2.A.57) family.</text>
</comment>
<evidence type="ECO:0000256" key="2">
    <source>
        <dbReference type="ARBA" id="ARBA00007965"/>
    </source>
</evidence>
<feature type="transmembrane region" description="Helical" evidence="8">
    <location>
        <begin position="198"/>
        <end position="217"/>
    </location>
</feature>
<evidence type="ECO:0000256" key="8">
    <source>
        <dbReference type="SAM" id="Phobius"/>
    </source>
</evidence>
<feature type="transmembrane region" description="Helical" evidence="8">
    <location>
        <begin position="441"/>
        <end position="462"/>
    </location>
</feature>
<dbReference type="GO" id="GO:0005337">
    <property type="term" value="F:nucleoside transmembrane transporter activity"/>
    <property type="evidence" value="ECO:0007669"/>
    <property type="project" value="InterPro"/>
</dbReference>
<feature type="transmembrane region" description="Helical" evidence="8">
    <location>
        <begin position="159"/>
        <end position="177"/>
    </location>
</feature>
<keyword evidence="5 8" id="KW-1133">Transmembrane helix</keyword>
<feature type="transmembrane region" description="Helical" evidence="8">
    <location>
        <begin position="130"/>
        <end position="153"/>
    </location>
</feature>
<dbReference type="PANTHER" id="PTHR10332">
    <property type="entry name" value="EQUILIBRATIVE NUCLEOSIDE TRANSPORTER"/>
    <property type="match status" value="1"/>
</dbReference>
<accession>F1KU83</accession>
<comment type="subcellular location">
    <subcellularLocation>
        <location evidence="1">Membrane</location>
        <topology evidence="1">Multi-pass membrane protein</topology>
    </subcellularLocation>
</comment>
<evidence type="ECO:0000313" key="9">
    <source>
        <dbReference type="EMBL" id="ADY41437.1"/>
    </source>
</evidence>
<dbReference type="EMBL" id="JI165959">
    <property type="protein sequence ID" value="ADY41437.1"/>
    <property type="molecule type" value="mRNA"/>
</dbReference>
<proteinExistence type="evidence at transcript level"/>
<evidence type="ECO:0000256" key="3">
    <source>
        <dbReference type="ARBA" id="ARBA00022448"/>
    </source>
</evidence>
<dbReference type="AlphaFoldDB" id="F1KU83"/>
<evidence type="ECO:0000256" key="1">
    <source>
        <dbReference type="ARBA" id="ARBA00004141"/>
    </source>
</evidence>
<dbReference type="PRINTS" id="PR01130">
    <property type="entry name" value="DERENTRNSPRT"/>
</dbReference>
<organism evidence="9">
    <name type="scientific">Ascaris suum</name>
    <name type="common">Pig roundworm</name>
    <name type="synonym">Ascaris lumbricoides</name>
    <dbReference type="NCBI Taxonomy" id="6253"/>
    <lineage>
        <taxon>Eukaryota</taxon>
        <taxon>Metazoa</taxon>
        <taxon>Ecdysozoa</taxon>
        <taxon>Nematoda</taxon>
        <taxon>Chromadorea</taxon>
        <taxon>Rhabditida</taxon>
        <taxon>Spirurina</taxon>
        <taxon>Ascaridomorpha</taxon>
        <taxon>Ascaridoidea</taxon>
        <taxon>Ascarididae</taxon>
        <taxon>Ascaris</taxon>
    </lineage>
</organism>
<dbReference type="Pfam" id="PF01733">
    <property type="entry name" value="Nucleoside_tran"/>
    <property type="match status" value="1"/>
</dbReference>
<dbReference type="PIRSF" id="PIRSF016379">
    <property type="entry name" value="ENT"/>
    <property type="match status" value="1"/>
</dbReference>
<feature type="transmembrane region" description="Helical" evidence="8">
    <location>
        <begin position="229"/>
        <end position="250"/>
    </location>
</feature>
<protein>
    <submittedName>
        <fullName evidence="9">Equilibrative nucleoside transporter 3</fullName>
    </submittedName>
</protein>
<evidence type="ECO:0000256" key="7">
    <source>
        <dbReference type="SAM" id="MobiDB-lite"/>
    </source>
</evidence>
<reference evidence="9" key="1">
    <citation type="journal article" date="2011" name="Genome Res.">
        <title>Deep small RNA sequencing from the nematode Ascaris reveals conservation, functional diversification, and novel developmental profiles.</title>
        <authorList>
            <person name="Wang J."/>
            <person name="Czech B."/>
            <person name="Crunk A."/>
            <person name="Wallace A."/>
            <person name="Mitreva M."/>
            <person name="Hannon G.J."/>
            <person name="Davis R.E."/>
        </authorList>
    </citation>
    <scope>NUCLEOTIDE SEQUENCE</scope>
</reference>
<evidence type="ECO:0000256" key="4">
    <source>
        <dbReference type="ARBA" id="ARBA00022692"/>
    </source>
</evidence>
<dbReference type="InterPro" id="IPR002259">
    <property type="entry name" value="Eqnu_transpt"/>
</dbReference>
<keyword evidence="6 8" id="KW-0472">Membrane</keyword>
<feature type="compositionally biased region" description="Basic and acidic residues" evidence="7">
    <location>
        <begin position="1"/>
        <end position="19"/>
    </location>
</feature>
<feature type="transmembrane region" description="Helical" evidence="8">
    <location>
        <begin position="405"/>
        <end position="429"/>
    </location>
</feature>
<feature type="transmembrane region" description="Helical" evidence="8">
    <location>
        <begin position="53"/>
        <end position="81"/>
    </location>
</feature>
<keyword evidence="4 8" id="KW-0812">Transmembrane</keyword>
<name>F1KU83_ASCSU</name>
<keyword evidence="3" id="KW-0813">Transport</keyword>
<dbReference type="GO" id="GO:0005886">
    <property type="term" value="C:plasma membrane"/>
    <property type="evidence" value="ECO:0007669"/>
    <property type="project" value="TreeGrafter"/>
</dbReference>
<feature type="transmembrane region" description="Helical" evidence="8">
    <location>
        <begin position="370"/>
        <end position="393"/>
    </location>
</feature>
<evidence type="ECO:0000256" key="6">
    <source>
        <dbReference type="ARBA" id="ARBA00023136"/>
    </source>
</evidence>
<evidence type="ECO:0000256" key="5">
    <source>
        <dbReference type="ARBA" id="ARBA00022989"/>
    </source>
</evidence>
<feature type="transmembrane region" description="Helical" evidence="8">
    <location>
        <begin position="343"/>
        <end position="363"/>
    </location>
</feature>
<feature type="region of interest" description="Disordered" evidence="7">
    <location>
        <begin position="1"/>
        <end position="45"/>
    </location>
</feature>